<proteinExistence type="predicted"/>
<gene>
    <name evidence="1" type="ORF">KUCAC02_004840</name>
</gene>
<evidence type="ECO:0000313" key="1">
    <source>
        <dbReference type="EMBL" id="KAI4819600.1"/>
    </source>
</evidence>
<dbReference type="EMBL" id="CM043794">
    <property type="protein sequence ID" value="KAI4819600.1"/>
    <property type="molecule type" value="Genomic_DNA"/>
</dbReference>
<name>A0ACB9X0G9_CHAAC</name>
<sequence length="27" mass="3101">MSSIIIIVSHTHMISNCYSYTQFITPI</sequence>
<keyword evidence="2" id="KW-1185">Reference proteome</keyword>
<accession>A0ACB9X0G9</accession>
<organism evidence="1 2">
    <name type="scientific">Chaenocephalus aceratus</name>
    <name type="common">Blackfin icefish</name>
    <name type="synonym">Chaenichthys aceratus</name>
    <dbReference type="NCBI Taxonomy" id="36190"/>
    <lineage>
        <taxon>Eukaryota</taxon>
        <taxon>Metazoa</taxon>
        <taxon>Chordata</taxon>
        <taxon>Craniata</taxon>
        <taxon>Vertebrata</taxon>
        <taxon>Euteleostomi</taxon>
        <taxon>Actinopterygii</taxon>
        <taxon>Neopterygii</taxon>
        <taxon>Teleostei</taxon>
        <taxon>Neoteleostei</taxon>
        <taxon>Acanthomorphata</taxon>
        <taxon>Eupercaria</taxon>
        <taxon>Perciformes</taxon>
        <taxon>Notothenioidei</taxon>
        <taxon>Channichthyidae</taxon>
        <taxon>Chaenocephalus</taxon>
    </lineage>
</organism>
<protein>
    <submittedName>
        <fullName evidence="1">Uncharacterized protein</fullName>
    </submittedName>
</protein>
<evidence type="ECO:0000313" key="2">
    <source>
        <dbReference type="Proteomes" id="UP001057452"/>
    </source>
</evidence>
<comment type="caution">
    <text evidence="1">The sequence shown here is derived from an EMBL/GenBank/DDBJ whole genome shotgun (WGS) entry which is preliminary data.</text>
</comment>
<reference evidence="1" key="1">
    <citation type="submission" date="2022-05" db="EMBL/GenBank/DDBJ databases">
        <title>Chromosome-level genome of Chaenocephalus aceratus.</title>
        <authorList>
            <person name="Park H."/>
        </authorList>
    </citation>
    <scope>NUCLEOTIDE SEQUENCE</scope>
    <source>
        <strain evidence="1">KU_202001</strain>
    </source>
</reference>
<dbReference type="Proteomes" id="UP001057452">
    <property type="component" value="Chromosome 10"/>
</dbReference>